<comment type="subcellular location">
    <subcellularLocation>
        <location evidence="1">Membrane</location>
        <topology evidence="1">Multi-pass membrane protein</topology>
    </subcellularLocation>
</comment>
<name>A0A4R2C6G7_SHIGR</name>
<dbReference type="RefSeq" id="WP_133036836.1">
    <property type="nucleotide sequence ID" value="NZ_BAABEI010000008.1"/>
</dbReference>
<feature type="transmembrane region" description="Helical" evidence="6">
    <location>
        <begin position="243"/>
        <end position="263"/>
    </location>
</feature>
<dbReference type="AlphaFoldDB" id="A0A4R2C6G7"/>
<comment type="caution">
    <text evidence="8">The sequence shown here is derived from an EMBL/GenBank/DDBJ whole genome shotgun (WGS) entry which is preliminary data.</text>
</comment>
<feature type="transmembrane region" description="Helical" evidence="6">
    <location>
        <begin position="299"/>
        <end position="317"/>
    </location>
</feature>
<feature type="transmembrane region" description="Helical" evidence="6">
    <location>
        <begin position="143"/>
        <end position="164"/>
    </location>
</feature>
<feature type="domain" description="EamA" evidence="7">
    <location>
        <begin position="169"/>
        <end position="314"/>
    </location>
</feature>
<feature type="transmembrane region" description="Helical" evidence="6">
    <location>
        <begin position="200"/>
        <end position="223"/>
    </location>
</feature>
<feature type="transmembrane region" description="Helical" evidence="6">
    <location>
        <begin position="21"/>
        <end position="43"/>
    </location>
</feature>
<keyword evidence="4 6" id="KW-1133">Transmembrane helix</keyword>
<evidence type="ECO:0000259" key="7">
    <source>
        <dbReference type="Pfam" id="PF00892"/>
    </source>
</evidence>
<dbReference type="Gene3D" id="1.10.3730.20">
    <property type="match status" value="1"/>
</dbReference>
<proteinExistence type="inferred from homology"/>
<feature type="transmembrane region" description="Helical" evidence="6">
    <location>
        <begin position="88"/>
        <end position="105"/>
    </location>
</feature>
<organism evidence="8 9">
    <name type="scientific">Shinella granuli</name>
    <dbReference type="NCBI Taxonomy" id="323621"/>
    <lineage>
        <taxon>Bacteria</taxon>
        <taxon>Pseudomonadati</taxon>
        <taxon>Pseudomonadota</taxon>
        <taxon>Alphaproteobacteria</taxon>
        <taxon>Hyphomicrobiales</taxon>
        <taxon>Rhizobiaceae</taxon>
        <taxon>Shinella</taxon>
    </lineage>
</organism>
<protein>
    <submittedName>
        <fullName evidence="8">Threonine/homoserine efflux transporter RhtA</fullName>
    </submittedName>
</protein>
<keyword evidence="3 6" id="KW-0812">Transmembrane</keyword>
<feature type="domain" description="EamA" evidence="7">
    <location>
        <begin position="24"/>
        <end position="158"/>
    </location>
</feature>
<evidence type="ECO:0000256" key="1">
    <source>
        <dbReference type="ARBA" id="ARBA00004141"/>
    </source>
</evidence>
<keyword evidence="5 6" id="KW-0472">Membrane</keyword>
<feature type="transmembrane region" description="Helical" evidence="6">
    <location>
        <begin position="170"/>
        <end position="188"/>
    </location>
</feature>
<evidence type="ECO:0000313" key="9">
    <source>
        <dbReference type="Proteomes" id="UP000295351"/>
    </source>
</evidence>
<dbReference type="GO" id="GO:0016020">
    <property type="term" value="C:membrane"/>
    <property type="evidence" value="ECO:0007669"/>
    <property type="project" value="UniProtKB-SubCell"/>
</dbReference>
<feature type="transmembrane region" description="Helical" evidence="6">
    <location>
        <begin position="275"/>
        <end position="293"/>
    </location>
</feature>
<feature type="transmembrane region" description="Helical" evidence="6">
    <location>
        <begin position="55"/>
        <end position="76"/>
    </location>
</feature>
<dbReference type="EMBL" id="SLVX01000036">
    <property type="protein sequence ID" value="TCN34344.1"/>
    <property type="molecule type" value="Genomic_DNA"/>
</dbReference>
<dbReference type="InterPro" id="IPR037185">
    <property type="entry name" value="EmrE-like"/>
</dbReference>
<dbReference type="InterPro" id="IPR050638">
    <property type="entry name" value="AA-Vitamin_Transporters"/>
</dbReference>
<gene>
    <name evidence="8" type="ORF">EV665_1365</name>
</gene>
<sequence>MTNSPPEPSALFGSILSLDRNSVFGVACIIGAALLYSLGSVLTKTLLQHFSVAEMALARTAVTCVFLMLLTAIFYARYLKLTACDLPLIIAYGIVAMVLSPFMFFSAIEMVSVGVVLIISYSAPILIVLWMRIVRKVRIVPTVLTGMAVSLVGLGLVAFPSGGIAIDGLGLAYACGGAVAMAAFFLIAERQLQLRPPIVVSGLGYLVGTLCWLLLVPVWNFPFELLLQPMALPVPLHLPEFPSLYLIPAIAIVCTVTPGILWLSGVKYLGPARASSLSMIEPVFSAAIAWMLLHEALSPIQITGGAIALIGLVYLEGPWRKPVLSKALIT</sequence>
<evidence type="ECO:0000313" key="8">
    <source>
        <dbReference type="EMBL" id="TCN34344.1"/>
    </source>
</evidence>
<dbReference type="SUPFAM" id="SSF103481">
    <property type="entry name" value="Multidrug resistance efflux transporter EmrE"/>
    <property type="match status" value="2"/>
</dbReference>
<accession>A0A4R2C6G7</accession>
<evidence type="ECO:0000256" key="5">
    <source>
        <dbReference type="ARBA" id="ARBA00023136"/>
    </source>
</evidence>
<evidence type="ECO:0000256" key="2">
    <source>
        <dbReference type="ARBA" id="ARBA00007362"/>
    </source>
</evidence>
<dbReference type="PANTHER" id="PTHR32322:SF2">
    <property type="entry name" value="EAMA DOMAIN-CONTAINING PROTEIN"/>
    <property type="match status" value="1"/>
</dbReference>
<dbReference type="InterPro" id="IPR000620">
    <property type="entry name" value="EamA_dom"/>
</dbReference>
<reference evidence="8 9" key="1">
    <citation type="submission" date="2019-03" db="EMBL/GenBank/DDBJ databases">
        <title>Genomic Encyclopedia of Type Strains, Phase IV (KMG-IV): sequencing the most valuable type-strain genomes for metagenomic binning, comparative biology and taxonomic classification.</title>
        <authorList>
            <person name="Goeker M."/>
        </authorList>
    </citation>
    <scope>NUCLEOTIDE SEQUENCE [LARGE SCALE GENOMIC DNA]</scope>
    <source>
        <strain evidence="8 9">DSM 18401</strain>
    </source>
</reference>
<evidence type="ECO:0000256" key="4">
    <source>
        <dbReference type="ARBA" id="ARBA00022989"/>
    </source>
</evidence>
<dbReference type="Pfam" id="PF00892">
    <property type="entry name" value="EamA"/>
    <property type="match status" value="2"/>
</dbReference>
<dbReference type="PANTHER" id="PTHR32322">
    <property type="entry name" value="INNER MEMBRANE TRANSPORTER"/>
    <property type="match status" value="1"/>
</dbReference>
<comment type="similarity">
    <text evidence="2">Belongs to the EamA transporter family.</text>
</comment>
<evidence type="ECO:0000256" key="3">
    <source>
        <dbReference type="ARBA" id="ARBA00022692"/>
    </source>
</evidence>
<evidence type="ECO:0000256" key="6">
    <source>
        <dbReference type="SAM" id="Phobius"/>
    </source>
</evidence>
<feature type="transmembrane region" description="Helical" evidence="6">
    <location>
        <begin position="111"/>
        <end position="131"/>
    </location>
</feature>
<dbReference type="Proteomes" id="UP000295351">
    <property type="component" value="Unassembled WGS sequence"/>
</dbReference>
<keyword evidence="9" id="KW-1185">Reference proteome</keyword>